<evidence type="ECO:0000256" key="6">
    <source>
        <dbReference type="RuleBase" id="RU000382"/>
    </source>
</evidence>
<dbReference type="STRING" id="158441.A0A226EFB6"/>
<comment type="caution">
    <text evidence="7">The sequence shown here is derived from an EMBL/GenBank/DDBJ whole genome shotgun (WGS) entry which is preliminary data.</text>
</comment>
<dbReference type="AlphaFoldDB" id="A0A226EFB6"/>
<evidence type="ECO:0000256" key="4">
    <source>
        <dbReference type="ARBA" id="ARBA00022898"/>
    </source>
</evidence>
<dbReference type="EMBL" id="LNIX01000004">
    <property type="protein sequence ID" value="OXA56333.1"/>
    <property type="molecule type" value="Genomic_DNA"/>
</dbReference>
<dbReference type="GO" id="GO:0005737">
    <property type="term" value="C:cytoplasm"/>
    <property type="evidence" value="ECO:0007669"/>
    <property type="project" value="TreeGrafter"/>
</dbReference>
<dbReference type="PANTHER" id="PTHR45677">
    <property type="entry name" value="GLUTAMATE DECARBOXYLASE-RELATED"/>
    <property type="match status" value="1"/>
</dbReference>
<dbReference type="Gene3D" id="3.40.640.10">
    <property type="entry name" value="Type I PLP-dependent aspartate aminotransferase-like (Major domain)"/>
    <property type="match status" value="1"/>
</dbReference>
<dbReference type="Gene3D" id="3.90.1150.170">
    <property type="match status" value="1"/>
</dbReference>
<proteinExistence type="inferred from homology"/>
<keyword evidence="4 6" id="KW-0663">Pyridoxal phosphate</keyword>
<dbReference type="GO" id="GO:0009449">
    <property type="term" value="P:gamma-aminobutyric acid biosynthetic process"/>
    <property type="evidence" value="ECO:0007669"/>
    <property type="project" value="TreeGrafter"/>
</dbReference>
<evidence type="ECO:0000256" key="5">
    <source>
        <dbReference type="ARBA" id="ARBA00023239"/>
    </source>
</evidence>
<dbReference type="SUPFAM" id="SSF53383">
    <property type="entry name" value="PLP-dependent transferases"/>
    <property type="match status" value="1"/>
</dbReference>
<accession>A0A226EFB6</accession>
<dbReference type="OrthoDB" id="392571at2759"/>
<sequence>MKSISKTITEASDKVKETMNTAMNKSSNIVSGGGQVKDIGHLYYTDLVPWNPEGGKELHEFYQRLLTYILEFVDKTNDRNEKIVDFHHPAQLMEVMDFSIPDEPQNLDQLLVDCKDTLKYQVKTGHPYFFNQLSCGLDTISLAGEFITATANTNMFTHCMFPDYKKNGLRSLPKGLVMFASEHCHYSIKSAAMVTGLGTDNCVSVPCDEKGKMIPSELERLILVAKEEGKHPYFVNATAGTTVFGAFDPINDLADICDKHGLWLHIDGILAGCNSMNADYLFQQDKHYDVRYDTGDKVIQCGRHNDIYKLWLQWRAHGTNGLEKAIDHMMGIQEYMVERLKSMPDKFHLVLEDPECTNVCFWYIPERFRSIPHSVQKEQMLGEVTPTIKQRMMNAGTLMIAYQPQGKIPNFFRNIISNPAVKKYDIDFLITEIDRLGHDL</sequence>
<comment type="cofactor">
    <cofactor evidence="1 6">
        <name>pyridoxal 5'-phosphate</name>
        <dbReference type="ChEBI" id="CHEBI:597326"/>
    </cofactor>
</comment>
<protein>
    <submittedName>
        <fullName evidence="7">Glutamate decarboxylase</fullName>
    </submittedName>
</protein>
<dbReference type="Proteomes" id="UP000198287">
    <property type="component" value="Unassembled WGS sequence"/>
</dbReference>
<dbReference type="InterPro" id="IPR002129">
    <property type="entry name" value="PyrdxlP-dep_de-COase"/>
</dbReference>
<dbReference type="GO" id="GO:0030170">
    <property type="term" value="F:pyridoxal phosphate binding"/>
    <property type="evidence" value="ECO:0007669"/>
    <property type="project" value="InterPro"/>
</dbReference>
<keyword evidence="3" id="KW-0210">Decarboxylase</keyword>
<keyword evidence="8" id="KW-1185">Reference proteome</keyword>
<dbReference type="InterPro" id="IPR015421">
    <property type="entry name" value="PyrdxlP-dep_Trfase_major"/>
</dbReference>
<dbReference type="PANTHER" id="PTHR45677:SF10">
    <property type="entry name" value="GLUTAMATE DECARBOXYLASE"/>
    <property type="match status" value="1"/>
</dbReference>
<dbReference type="Pfam" id="PF00282">
    <property type="entry name" value="Pyridoxal_deC"/>
    <property type="match status" value="1"/>
</dbReference>
<keyword evidence="5 6" id="KW-0456">Lyase</keyword>
<name>A0A226EFB6_FOLCA</name>
<comment type="similarity">
    <text evidence="2 6">Belongs to the group II decarboxylase family.</text>
</comment>
<reference evidence="7 8" key="1">
    <citation type="submission" date="2015-12" db="EMBL/GenBank/DDBJ databases">
        <title>The genome of Folsomia candida.</title>
        <authorList>
            <person name="Faddeeva A."/>
            <person name="Derks M.F."/>
            <person name="Anvar Y."/>
            <person name="Smit S."/>
            <person name="Van Straalen N."/>
            <person name="Roelofs D."/>
        </authorList>
    </citation>
    <scope>NUCLEOTIDE SEQUENCE [LARGE SCALE GENOMIC DNA]</scope>
    <source>
        <strain evidence="7 8">VU population</strain>
        <tissue evidence="7">Whole body</tissue>
    </source>
</reference>
<dbReference type="OMA" id="FKSEPQH"/>
<dbReference type="GO" id="GO:0004351">
    <property type="term" value="F:glutamate decarboxylase activity"/>
    <property type="evidence" value="ECO:0007669"/>
    <property type="project" value="TreeGrafter"/>
</dbReference>
<organism evidence="7 8">
    <name type="scientific">Folsomia candida</name>
    <name type="common">Springtail</name>
    <dbReference type="NCBI Taxonomy" id="158441"/>
    <lineage>
        <taxon>Eukaryota</taxon>
        <taxon>Metazoa</taxon>
        <taxon>Ecdysozoa</taxon>
        <taxon>Arthropoda</taxon>
        <taxon>Hexapoda</taxon>
        <taxon>Collembola</taxon>
        <taxon>Entomobryomorpha</taxon>
        <taxon>Isotomoidea</taxon>
        <taxon>Isotomidae</taxon>
        <taxon>Proisotominae</taxon>
        <taxon>Folsomia</taxon>
    </lineage>
</organism>
<evidence type="ECO:0000256" key="2">
    <source>
        <dbReference type="ARBA" id="ARBA00009533"/>
    </source>
</evidence>
<evidence type="ECO:0000313" key="7">
    <source>
        <dbReference type="EMBL" id="OXA56333.1"/>
    </source>
</evidence>
<dbReference type="InterPro" id="IPR015424">
    <property type="entry name" value="PyrdxlP-dep_Trfase"/>
</dbReference>
<evidence type="ECO:0000256" key="3">
    <source>
        <dbReference type="ARBA" id="ARBA00022793"/>
    </source>
</evidence>
<evidence type="ECO:0000313" key="8">
    <source>
        <dbReference type="Proteomes" id="UP000198287"/>
    </source>
</evidence>
<evidence type="ECO:0000256" key="1">
    <source>
        <dbReference type="ARBA" id="ARBA00001933"/>
    </source>
</evidence>
<gene>
    <name evidence="7" type="ORF">Fcan01_08627</name>
</gene>